<protein>
    <recommendedName>
        <fullName evidence="3">Glycosyltransferase, GT2 family</fullName>
    </recommendedName>
</protein>
<reference evidence="1 2" key="1">
    <citation type="submission" date="2017-02" db="EMBL/GenBank/DDBJ databases">
        <authorList>
            <person name="Peterson S.W."/>
        </authorList>
    </citation>
    <scope>NUCLEOTIDE SEQUENCE [LARGE SCALE GENOMIC DNA]</scope>
    <source>
        <strain evidence="1 2">M1</strain>
    </source>
</reference>
<dbReference type="Proteomes" id="UP000190285">
    <property type="component" value="Unassembled WGS sequence"/>
</dbReference>
<evidence type="ECO:0000313" key="2">
    <source>
        <dbReference type="Proteomes" id="UP000190285"/>
    </source>
</evidence>
<proteinExistence type="predicted"/>
<dbReference type="AlphaFoldDB" id="A0A1T5M7I3"/>
<dbReference type="STRING" id="36842.SAMN02194393_04032"/>
<gene>
    <name evidence="1" type="ORF">SAMN02194393_04032</name>
</gene>
<dbReference type="EMBL" id="FUZT01000011">
    <property type="protein sequence ID" value="SKC84200.1"/>
    <property type="molecule type" value="Genomic_DNA"/>
</dbReference>
<sequence>MEMIYTLPFFIRNDEKYCSYDLDLAHRCFSSLQLSDDVLVVLYNQGCLTNDEIEDFLSNYRIRTIMIGNGENIGIAKARQLCFEYIWENYSEVPFICEIHLDMVFTKNWHIPLVDFLKVSDEPMVSPGIITSNGELHPINKGVSIGKVPMEYKKLEILLNRVIKEEIWEGFVHPVIHKSNILQEIGGYDYHFLKGKQGYEDDSILLGYLYYMGTRTNWKPKAYLKSYVYHASMAQRMTLQGKEEDFNLNLRGLFYQYGGYGFKFLSKLHKNDDSFQKLFENVLKQL</sequence>
<accession>A0A1T5M7I3</accession>
<dbReference type="RefSeq" id="WP_079494126.1">
    <property type="nucleotide sequence ID" value="NZ_FUZT01000011.1"/>
</dbReference>
<evidence type="ECO:0008006" key="3">
    <source>
        <dbReference type="Google" id="ProtNLM"/>
    </source>
</evidence>
<evidence type="ECO:0000313" key="1">
    <source>
        <dbReference type="EMBL" id="SKC84200.1"/>
    </source>
</evidence>
<keyword evidence="2" id="KW-1185">Reference proteome</keyword>
<organism evidence="1 2">
    <name type="scientific">Maledivibacter halophilus</name>
    <dbReference type="NCBI Taxonomy" id="36842"/>
    <lineage>
        <taxon>Bacteria</taxon>
        <taxon>Bacillati</taxon>
        <taxon>Bacillota</taxon>
        <taxon>Clostridia</taxon>
        <taxon>Peptostreptococcales</taxon>
        <taxon>Caminicellaceae</taxon>
        <taxon>Maledivibacter</taxon>
    </lineage>
</organism>
<dbReference type="SUPFAM" id="SSF53448">
    <property type="entry name" value="Nucleotide-diphospho-sugar transferases"/>
    <property type="match status" value="1"/>
</dbReference>
<dbReference type="OrthoDB" id="2631737at2"/>
<dbReference type="Gene3D" id="3.90.550.10">
    <property type="entry name" value="Spore Coat Polysaccharide Biosynthesis Protein SpsA, Chain A"/>
    <property type="match status" value="1"/>
</dbReference>
<dbReference type="InterPro" id="IPR029044">
    <property type="entry name" value="Nucleotide-diphossugar_trans"/>
</dbReference>
<name>A0A1T5M7I3_9FIRM</name>